<evidence type="ECO:0000313" key="4">
    <source>
        <dbReference type="Proteomes" id="UP000553632"/>
    </source>
</evidence>
<accession>A0A7J6UFT8</accession>
<feature type="compositionally biased region" description="Basic and acidic residues" evidence="1">
    <location>
        <begin position="1"/>
        <end position="11"/>
    </location>
</feature>
<evidence type="ECO:0000313" key="3">
    <source>
        <dbReference type="EMBL" id="KAF4756109.1"/>
    </source>
</evidence>
<dbReference type="OMA" id="WRERRHQ"/>
<name>A0A7J6UFT8_PEROL</name>
<proteinExistence type="predicted"/>
<dbReference type="InterPro" id="IPR013087">
    <property type="entry name" value="Znf_C2H2_type"/>
</dbReference>
<sequence length="303" mass="34744">MVAADRDRESDSEVEIITPPVRKRRRRNPAVVIDLVADCDAKDEDEKPELPVVHDWRGRRGQGLNLRGDHDRNPNKSESSDSESSEDIHSDWGTVDLPADEVVPDEHEGLRRFRCHVRGCLKVFDTRQQRDEHVGLLHKESQEAFEIRSRVFAREKDRDGEIVMVAGVPCPRPLLRYYCPGFSRSGSTSRKRLHPALEQALADGVTRNRQAGWSFVRVCAAFITALRVEQEVRGVPLRGMEQLVEAVYKAGAPRLEEGHENRHTSRKLLRGMFERPPHFEKVDPTEGRAMVSLLYRFSDRLER</sequence>
<dbReference type="EMBL" id="JABANO010003885">
    <property type="protein sequence ID" value="KAF4756109.1"/>
    <property type="molecule type" value="Genomic_DNA"/>
</dbReference>
<comment type="caution">
    <text evidence="3">The sequence shown here is derived from an EMBL/GenBank/DDBJ whole genome shotgun (WGS) entry which is preliminary data.</text>
</comment>
<gene>
    <name evidence="3" type="ORF">FOZ63_007697</name>
</gene>
<keyword evidence="4" id="KW-1185">Reference proteome</keyword>
<reference evidence="3 4" key="1">
    <citation type="submission" date="2020-04" db="EMBL/GenBank/DDBJ databases">
        <title>Perkinsus olseni comparative genomics.</title>
        <authorList>
            <person name="Bogema D.R."/>
        </authorList>
    </citation>
    <scope>NUCLEOTIDE SEQUENCE [LARGE SCALE GENOMIC DNA]</scope>
    <source>
        <strain evidence="3 4">ATCC PRA-207</strain>
    </source>
</reference>
<evidence type="ECO:0000256" key="1">
    <source>
        <dbReference type="SAM" id="MobiDB-lite"/>
    </source>
</evidence>
<dbReference type="PROSITE" id="PS00028">
    <property type="entry name" value="ZINC_FINGER_C2H2_1"/>
    <property type="match status" value="1"/>
</dbReference>
<dbReference type="Proteomes" id="UP000553632">
    <property type="component" value="Unassembled WGS sequence"/>
</dbReference>
<feature type="compositionally biased region" description="Basic and acidic residues" evidence="1">
    <location>
        <begin position="44"/>
        <end position="58"/>
    </location>
</feature>
<feature type="region of interest" description="Disordered" evidence="1">
    <location>
        <begin position="1"/>
        <end position="96"/>
    </location>
</feature>
<dbReference type="AlphaFoldDB" id="A0A7J6UFT8"/>
<evidence type="ECO:0000259" key="2">
    <source>
        <dbReference type="PROSITE" id="PS00028"/>
    </source>
</evidence>
<organism evidence="3 4">
    <name type="scientific">Perkinsus olseni</name>
    <name type="common">Perkinsus atlanticus</name>
    <dbReference type="NCBI Taxonomy" id="32597"/>
    <lineage>
        <taxon>Eukaryota</taxon>
        <taxon>Sar</taxon>
        <taxon>Alveolata</taxon>
        <taxon>Perkinsozoa</taxon>
        <taxon>Perkinsea</taxon>
        <taxon>Perkinsida</taxon>
        <taxon>Perkinsidae</taxon>
        <taxon>Perkinsus</taxon>
    </lineage>
</organism>
<feature type="compositionally biased region" description="Basic and acidic residues" evidence="1">
    <location>
        <begin position="67"/>
        <end position="79"/>
    </location>
</feature>
<protein>
    <recommendedName>
        <fullName evidence="2">C2H2-type domain-containing protein</fullName>
    </recommendedName>
</protein>
<feature type="domain" description="C2H2-type" evidence="2">
    <location>
        <begin position="115"/>
        <end position="138"/>
    </location>
</feature>